<keyword evidence="15" id="KW-1185">Reference proteome</keyword>
<evidence type="ECO:0000256" key="4">
    <source>
        <dbReference type="ARBA" id="ARBA00022755"/>
    </source>
</evidence>
<keyword evidence="10 11" id="KW-0511">Multifunctional enzyme</keyword>
<dbReference type="GO" id="GO:0004477">
    <property type="term" value="F:methenyltetrahydrofolate cyclohydrolase activity"/>
    <property type="evidence" value="ECO:0007669"/>
    <property type="project" value="UniProtKB-UniRule"/>
</dbReference>
<keyword evidence="3 11" id="KW-0028">Amino-acid biosynthesis</keyword>
<evidence type="ECO:0000256" key="3">
    <source>
        <dbReference type="ARBA" id="ARBA00022605"/>
    </source>
</evidence>
<keyword evidence="9 11" id="KW-0486">Methionine biosynthesis</keyword>
<dbReference type="Pfam" id="PF02882">
    <property type="entry name" value="THF_DHG_CYH_C"/>
    <property type="match status" value="1"/>
</dbReference>
<feature type="binding site" evidence="11">
    <location>
        <position position="242"/>
    </location>
    <ligand>
        <name>NADP(+)</name>
        <dbReference type="ChEBI" id="CHEBI:58349"/>
    </ligand>
</feature>
<dbReference type="InterPro" id="IPR036291">
    <property type="entry name" value="NAD(P)-bd_dom_sf"/>
</dbReference>
<dbReference type="AlphaFoldDB" id="A0A510HK88"/>
<dbReference type="Proteomes" id="UP000318065">
    <property type="component" value="Chromosome"/>
</dbReference>
<dbReference type="OrthoDB" id="9803580at2"/>
<evidence type="ECO:0000256" key="7">
    <source>
        <dbReference type="ARBA" id="ARBA00023002"/>
    </source>
</evidence>
<dbReference type="PANTHER" id="PTHR48099">
    <property type="entry name" value="C-1-TETRAHYDROFOLATE SYNTHASE, CYTOPLASMIC-RELATED"/>
    <property type="match status" value="1"/>
</dbReference>
<comment type="function">
    <text evidence="11">Catalyzes the oxidation of 5,10-methylenetetrahydrofolate to 5,10-methenyltetrahydrofolate and then the hydrolysis of 5,10-methenyltetrahydrofolate to 10-formyltetrahydrofolate.</text>
</comment>
<evidence type="ECO:0000256" key="1">
    <source>
        <dbReference type="ARBA" id="ARBA00004777"/>
    </source>
</evidence>
<feature type="binding site" evidence="11">
    <location>
        <begin position="173"/>
        <end position="175"/>
    </location>
    <ligand>
        <name>NADP(+)</name>
        <dbReference type="ChEBI" id="CHEBI:58349"/>
    </ligand>
</feature>
<dbReference type="InterPro" id="IPR020631">
    <property type="entry name" value="THF_DH/CycHdrlase_NAD-bd_dom"/>
</dbReference>
<evidence type="ECO:0000256" key="11">
    <source>
        <dbReference type="HAMAP-Rule" id="MF_01576"/>
    </source>
</evidence>
<dbReference type="GO" id="GO:0004488">
    <property type="term" value="F:methylenetetrahydrofolate dehydrogenase (NADP+) activity"/>
    <property type="evidence" value="ECO:0007669"/>
    <property type="project" value="UniProtKB-UniRule"/>
</dbReference>
<gene>
    <name evidence="14" type="primary">folD_2</name>
    <name evidence="11" type="synonym">folD</name>
    <name evidence="14" type="ORF">RxyAA322_08670</name>
</gene>
<comment type="pathway">
    <text evidence="1 11">One-carbon metabolism; tetrahydrofolate interconversion.</text>
</comment>
<dbReference type="SUPFAM" id="SSF51735">
    <property type="entry name" value="NAD(P)-binding Rossmann-fold domains"/>
    <property type="match status" value="1"/>
</dbReference>
<dbReference type="InterPro" id="IPR046346">
    <property type="entry name" value="Aminoacid_DH-like_N_sf"/>
</dbReference>
<reference evidence="14" key="1">
    <citation type="journal article" date="2019" name="Microbiol. Resour. Announc.">
        <title>Complete Genome Sequence of Rubrobacter xylanophilus Strain AA3-22, Isolated from Arima Onsen in Japan.</title>
        <authorList>
            <person name="Tomariguchi N."/>
            <person name="Miyazaki K."/>
        </authorList>
    </citation>
    <scope>NUCLEOTIDE SEQUENCE [LARGE SCALE GENOMIC DNA]</scope>
    <source>
        <strain evidence="14">AA3-22</strain>
    </source>
</reference>
<evidence type="ECO:0000256" key="5">
    <source>
        <dbReference type="ARBA" id="ARBA00022801"/>
    </source>
</evidence>
<dbReference type="SUPFAM" id="SSF53223">
    <property type="entry name" value="Aminoacid dehydrogenase-like, N-terminal domain"/>
    <property type="match status" value="1"/>
</dbReference>
<feature type="domain" description="Tetrahydrofolate dehydrogenase/cyclohydrolase catalytic" evidence="12">
    <location>
        <begin position="6"/>
        <end position="120"/>
    </location>
</feature>
<evidence type="ECO:0000256" key="6">
    <source>
        <dbReference type="ARBA" id="ARBA00022857"/>
    </source>
</evidence>
<dbReference type="Pfam" id="PF00763">
    <property type="entry name" value="THF_DHG_CYH"/>
    <property type="match status" value="1"/>
</dbReference>
<keyword evidence="8 11" id="KW-0368">Histidine biosynthesis</keyword>
<dbReference type="InterPro" id="IPR000672">
    <property type="entry name" value="THF_DH/CycHdrlase"/>
</dbReference>
<evidence type="ECO:0000256" key="2">
    <source>
        <dbReference type="ARBA" id="ARBA00022563"/>
    </source>
</evidence>
<name>A0A510HK88_9ACTN</name>
<comment type="catalytic activity">
    <reaction evidence="11">
        <text>(6R)-5,10-methenyltetrahydrofolate + H2O = (6R)-10-formyltetrahydrofolate + H(+)</text>
        <dbReference type="Rhea" id="RHEA:23700"/>
        <dbReference type="ChEBI" id="CHEBI:15377"/>
        <dbReference type="ChEBI" id="CHEBI:15378"/>
        <dbReference type="ChEBI" id="CHEBI:57455"/>
        <dbReference type="ChEBI" id="CHEBI:195366"/>
        <dbReference type="EC" id="3.5.4.9"/>
    </reaction>
</comment>
<dbReference type="PRINTS" id="PR00085">
    <property type="entry name" value="THFDHDRGNASE"/>
</dbReference>
<dbReference type="Gene3D" id="3.40.50.10860">
    <property type="entry name" value="Leucine Dehydrogenase, chain A, domain 1"/>
    <property type="match status" value="1"/>
</dbReference>
<sequence length="322" mass="34517">MGARVIDGRALAEELKLRVISEVEELAAGGVRPGLATVFVGEDYAARAYERRVRKLAGELGCRYTCERLPEEAEEADVLAVVGKLNADPRVSGILVLRPLPERVSEPAVYRMLDPLKDIEAVHPVNAGLLALGRPRYVPSTPAACFYLLDRYLKLSGRDPEEYYRSSTVVVVGRSNNVGKPAVSLGFARGATVISCDVNTYRAGRLREQTVRADVLIVAAGVAGLIDESYVREGVIAVDVGINPVADPEGGGRTILVGDLDFQSVARKAEALTPVPGGVGPITDVWLLKNTAAAARWSSSRFPGRRWLPVAAPAISGGYEEQ</sequence>
<keyword evidence="5 11" id="KW-0378">Hydrolase</keyword>
<dbReference type="UniPathway" id="UPA00193"/>
<keyword evidence="4 11" id="KW-0658">Purine biosynthesis</keyword>
<dbReference type="GO" id="GO:0000105">
    <property type="term" value="P:L-histidine biosynthetic process"/>
    <property type="evidence" value="ECO:0007669"/>
    <property type="project" value="UniProtKB-KW"/>
</dbReference>
<accession>A0A510HK88</accession>
<evidence type="ECO:0000259" key="12">
    <source>
        <dbReference type="Pfam" id="PF00763"/>
    </source>
</evidence>
<comment type="catalytic activity">
    <reaction evidence="11">
        <text>(6R)-5,10-methylene-5,6,7,8-tetrahydrofolate + NADP(+) = (6R)-5,10-methenyltetrahydrofolate + NADPH</text>
        <dbReference type="Rhea" id="RHEA:22812"/>
        <dbReference type="ChEBI" id="CHEBI:15636"/>
        <dbReference type="ChEBI" id="CHEBI:57455"/>
        <dbReference type="ChEBI" id="CHEBI:57783"/>
        <dbReference type="ChEBI" id="CHEBI:58349"/>
        <dbReference type="EC" id="1.5.1.5"/>
    </reaction>
</comment>
<dbReference type="EC" id="1.5.1.5" evidence="11"/>
<dbReference type="GO" id="GO:0005829">
    <property type="term" value="C:cytosol"/>
    <property type="evidence" value="ECO:0007669"/>
    <property type="project" value="TreeGrafter"/>
</dbReference>
<dbReference type="CDD" id="cd01080">
    <property type="entry name" value="NAD_bind_m-THF_DH_Cyclohyd"/>
    <property type="match status" value="1"/>
</dbReference>
<dbReference type="GO" id="GO:0009086">
    <property type="term" value="P:methionine biosynthetic process"/>
    <property type="evidence" value="ECO:0007669"/>
    <property type="project" value="UniProtKB-KW"/>
</dbReference>
<proteinExistence type="inferred from homology"/>
<comment type="similarity">
    <text evidence="11">Belongs to the tetrahydrofolate dehydrogenase/cyclohydrolase family.</text>
</comment>
<dbReference type="EC" id="3.5.4.9" evidence="11"/>
<dbReference type="Gene3D" id="3.40.50.720">
    <property type="entry name" value="NAD(P)-binding Rossmann-like Domain"/>
    <property type="match status" value="1"/>
</dbReference>
<evidence type="ECO:0000256" key="8">
    <source>
        <dbReference type="ARBA" id="ARBA00023102"/>
    </source>
</evidence>
<evidence type="ECO:0000256" key="10">
    <source>
        <dbReference type="ARBA" id="ARBA00023268"/>
    </source>
</evidence>
<feature type="domain" description="Tetrahydrofolate dehydrogenase/cyclohydrolase NAD(P)-binding" evidence="13">
    <location>
        <begin position="139"/>
        <end position="296"/>
    </location>
</feature>
<dbReference type="EMBL" id="AP019791">
    <property type="protein sequence ID" value="BBL79013.1"/>
    <property type="molecule type" value="Genomic_DNA"/>
</dbReference>
<dbReference type="GO" id="GO:0035999">
    <property type="term" value="P:tetrahydrofolate interconversion"/>
    <property type="evidence" value="ECO:0007669"/>
    <property type="project" value="UniProtKB-UniRule"/>
</dbReference>
<comment type="subunit">
    <text evidence="11">Homodimer.</text>
</comment>
<dbReference type="RefSeq" id="WP_143527089.1">
    <property type="nucleotide sequence ID" value="NZ_AP019791.1"/>
</dbReference>
<organism evidence="14 15">
    <name type="scientific">Rubrobacter xylanophilus</name>
    <dbReference type="NCBI Taxonomy" id="49319"/>
    <lineage>
        <taxon>Bacteria</taxon>
        <taxon>Bacillati</taxon>
        <taxon>Actinomycetota</taxon>
        <taxon>Rubrobacteria</taxon>
        <taxon>Rubrobacterales</taxon>
        <taxon>Rubrobacteraceae</taxon>
        <taxon>Rubrobacter</taxon>
    </lineage>
</organism>
<evidence type="ECO:0000256" key="9">
    <source>
        <dbReference type="ARBA" id="ARBA00023167"/>
    </source>
</evidence>
<keyword evidence="6 11" id="KW-0521">NADP</keyword>
<evidence type="ECO:0000313" key="15">
    <source>
        <dbReference type="Proteomes" id="UP000318065"/>
    </source>
</evidence>
<keyword evidence="2 11" id="KW-0554">One-carbon metabolism</keyword>
<evidence type="ECO:0000313" key="14">
    <source>
        <dbReference type="EMBL" id="BBL79013.1"/>
    </source>
</evidence>
<protein>
    <recommendedName>
        <fullName evidence="11">Bifunctional protein FolD</fullName>
    </recommendedName>
    <domain>
        <recommendedName>
            <fullName evidence="11">Methylenetetrahydrofolate dehydrogenase</fullName>
            <ecNumber evidence="11">1.5.1.5</ecNumber>
        </recommendedName>
    </domain>
    <domain>
        <recommendedName>
            <fullName evidence="11">Methenyltetrahydrofolate cyclohydrolase</fullName>
            <ecNumber evidence="11">3.5.4.9</ecNumber>
        </recommendedName>
    </domain>
</protein>
<dbReference type="InterPro" id="IPR020630">
    <property type="entry name" value="THF_DH/CycHdrlase_cat_dom"/>
</dbReference>
<comment type="caution">
    <text evidence="11">Lacks conserved residue(s) required for the propagation of feature annotation.</text>
</comment>
<dbReference type="PANTHER" id="PTHR48099:SF5">
    <property type="entry name" value="C-1-TETRAHYDROFOLATE SYNTHASE, CYTOPLASMIC"/>
    <property type="match status" value="1"/>
</dbReference>
<dbReference type="GO" id="GO:0006164">
    <property type="term" value="P:purine nucleotide biosynthetic process"/>
    <property type="evidence" value="ECO:0007669"/>
    <property type="project" value="UniProtKB-KW"/>
</dbReference>
<evidence type="ECO:0000259" key="13">
    <source>
        <dbReference type="Pfam" id="PF02882"/>
    </source>
</evidence>
<dbReference type="HAMAP" id="MF_01576">
    <property type="entry name" value="THF_DHG_CYH"/>
    <property type="match status" value="1"/>
</dbReference>
<keyword evidence="7 11" id="KW-0560">Oxidoreductase</keyword>